<evidence type="ECO:0000259" key="12">
    <source>
        <dbReference type="Pfam" id="PF11597"/>
    </source>
</evidence>
<keyword evidence="7 9" id="KW-0804">Transcription</keyword>
<dbReference type="WBParaSite" id="HDID_0000912701-mRNA-1">
    <property type="protein sequence ID" value="HDID_0000912701-mRNA-1"/>
    <property type="gene ID" value="HDID_0000912701"/>
</dbReference>
<feature type="compositionally biased region" description="Low complexity" evidence="10">
    <location>
        <begin position="276"/>
        <end position="292"/>
    </location>
</feature>
<comment type="subunit">
    <text evidence="9">Component of the Mediator complex.</text>
</comment>
<proteinExistence type="inferred from homology"/>
<feature type="domain" description="Mediator complex subunit Med13 C-terminal" evidence="11">
    <location>
        <begin position="1538"/>
        <end position="1750"/>
    </location>
</feature>
<accession>A0A0R3SUF5</accession>
<feature type="region of interest" description="Disordered" evidence="10">
    <location>
        <begin position="536"/>
        <end position="565"/>
    </location>
</feature>
<evidence type="ECO:0000256" key="4">
    <source>
        <dbReference type="ARBA" id="ARBA00022491"/>
    </source>
</evidence>
<feature type="compositionally biased region" description="Low complexity" evidence="10">
    <location>
        <begin position="890"/>
        <end position="900"/>
    </location>
</feature>
<dbReference type="PANTHER" id="PTHR48249">
    <property type="entry name" value="MEDIATOR OF RNA POLYMERASE II TRANSCRIPTION SUBUNIT 13"/>
    <property type="match status" value="1"/>
</dbReference>
<dbReference type="Pfam" id="PF06333">
    <property type="entry name" value="Med13_C"/>
    <property type="match status" value="2"/>
</dbReference>
<keyword evidence="8 9" id="KW-0539">Nucleus</keyword>
<keyword evidence="4 9" id="KW-0678">Repressor</keyword>
<feature type="region of interest" description="Disordered" evidence="10">
    <location>
        <begin position="2090"/>
        <end position="2130"/>
    </location>
</feature>
<reference evidence="16" key="1">
    <citation type="submission" date="2016-04" db="UniProtKB">
        <authorList>
            <consortium name="WormBaseParasite"/>
        </authorList>
    </citation>
    <scope>IDENTIFICATION</scope>
</reference>
<comment type="similarity">
    <text evidence="2 9">Belongs to the Mediator complex subunit 13 family.</text>
</comment>
<evidence type="ECO:0000256" key="2">
    <source>
        <dbReference type="ARBA" id="ARBA00009354"/>
    </source>
</evidence>
<feature type="compositionally biased region" description="Gly residues" evidence="10">
    <location>
        <begin position="1756"/>
        <end position="1795"/>
    </location>
</feature>
<evidence type="ECO:0000313" key="14">
    <source>
        <dbReference type="EMBL" id="VDL61443.1"/>
    </source>
</evidence>
<evidence type="ECO:0000313" key="15">
    <source>
        <dbReference type="Proteomes" id="UP000274504"/>
    </source>
</evidence>
<dbReference type="GO" id="GO:0045944">
    <property type="term" value="P:positive regulation of transcription by RNA polymerase II"/>
    <property type="evidence" value="ECO:0007669"/>
    <property type="project" value="TreeGrafter"/>
</dbReference>
<evidence type="ECO:0000256" key="6">
    <source>
        <dbReference type="ARBA" id="ARBA00023159"/>
    </source>
</evidence>
<evidence type="ECO:0000256" key="10">
    <source>
        <dbReference type="SAM" id="MobiDB-lite"/>
    </source>
</evidence>
<dbReference type="Pfam" id="PF18296">
    <property type="entry name" value="MID_MedPIWI"/>
    <property type="match status" value="1"/>
</dbReference>
<feature type="region of interest" description="Disordered" evidence="10">
    <location>
        <begin position="874"/>
        <end position="900"/>
    </location>
</feature>
<feature type="region of interest" description="Disordered" evidence="10">
    <location>
        <begin position="1755"/>
        <end position="1795"/>
    </location>
</feature>
<dbReference type="Proteomes" id="UP000274504">
    <property type="component" value="Unassembled WGS sequence"/>
</dbReference>
<evidence type="ECO:0000256" key="5">
    <source>
        <dbReference type="ARBA" id="ARBA00023015"/>
    </source>
</evidence>
<comment type="subcellular location">
    <subcellularLocation>
        <location evidence="1 9">Nucleus</location>
    </subcellularLocation>
</comment>
<organism evidence="16">
    <name type="scientific">Hymenolepis diminuta</name>
    <name type="common">Rat tapeworm</name>
    <dbReference type="NCBI Taxonomy" id="6216"/>
    <lineage>
        <taxon>Eukaryota</taxon>
        <taxon>Metazoa</taxon>
        <taxon>Spiralia</taxon>
        <taxon>Lophotrochozoa</taxon>
        <taxon>Platyhelminthes</taxon>
        <taxon>Cestoda</taxon>
        <taxon>Eucestoda</taxon>
        <taxon>Cyclophyllidea</taxon>
        <taxon>Hymenolepididae</taxon>
        <taxon>Hymenolepis</taxon>
    </lineage>
</organism>
<dbReference type="GO" id="GO:0003713">
    <property type="term" value="F:transcription coactivator activity"/>
    <property type="evidence" value="ECO:0007669"/>
    <property type="project" value="TreeGrafter"/>
</dbReference>
<dbReference type="GO" id="GO:0016592">
    <property type="term" value="C:mediator complex"/>
    <property type="evidence" value="ECO:0007669"/>
    <property type="project" value="InterPro"/>
</dbReference>
<evidence type="ECO:0000256" key="3">
    <source>
        <dbReference type="ARBA" id="ARBA00019618"/>
    </source>
</evidence>
<feature type="domain" description="Mediator complex subunit Med13 C-terminal" evidence="11">
    <location>
        <begin position="1817"/>
        <end position="2068"/>
    </location>
</feature>
<comment type="function">
    <text evidence="9">Component of the Mediator complex, a coactivator involved in regulated transcription of nearly all RNA polymerase II-dependent genes. Mediator functions as a bridge to convey information from gene-specific regulatory proteins to the basal RNA polymerase II transcription machinery. Mediator is recruited to promoters by direct interactions with regulatory proteins and serves as a scaffold for the assembly of a functional preinitiation complex with RNA polymerase II and the general transcription factors.</text>
</comment>
<protein>
    <recommendedName>
        <fullName evidence="3 9">Mediator of RNA polymerase II transcription subunit 13</fullName>
    </recommendedName>
</protein>
<dbReference type="Pfam" id="PF11597">
    <property type="entry name" value="Med13_N"/>
    <property type="match status" value="1"/>
</dbReference>
<evidence type="ECO:0000256" key="7">
    <source>
        <dbReference type="ARBA" id="ARBA00023163"/>
    </source>
</evidence>
<dbReference type="STRING" id="6216.A0A0R3SUF5"/>
<feature type="compositionally biased region" description="Polar residues" evidence="10">
    <location>
        <begin position="2102"/>
        <end position="2115"/>
    </location>
</feature>
<evidence type="ECO:0000256" key="8">
    <source>
        <dbReference type="ARBA" id="ARBA00023242"/>
    </source>
</evidence>
<dbReference type="EMBL" id="UYSG01011217">
    <property type="protein sequence ID" value="VDL61443.1"/>
    <property type="molecule type" value="Genomic_DNA"/>
</dbReference>
<sequence length="2130" mass="235375">MYMTDQYPKLDGRSLENTYTNIFALADLSGIHYRVYRPNDEQSCSIYEDPILESYNNCLRENLMCAWVRQKRMDSEPHKPEIYSNFVKELWVFWYGNEDPCSKRDHLISSDLEEISSGSWRHGLSYNTRCVLFKALHNVIERYLLTKGYVRLGKSFLQPCNSQSIRDKCQYSISFSFFLHGESTVCASLDIRRFPKFKSFTPRILSFCEKYTGKVNVVLAPHGISARLIASSQASDTSSEKELEMWKRFFPIRSVGENFNSSGSHQSSFYMDFLTPNKSSPNQQQQQGSKSDSSLKRSNSEQLPQFVNVLVGGFRMRYPTCFVLIAENQLFMMTNQQTQDLPDRRSNAFPKNKHSVLDPHGFHHPKLPLKRLPSSRRRSYISARTLQRALRSERSFMPDFDSLHVKFRLLSQVVGDESVFNPEFKSCQVPIPMHRRSGSVSRILRNFIAEVDASLGGSVNTDLTSANLKRQMSSTDPLMPKLSPQPANLMASNVGSISAGADSLPAAPNPSNAQPCHQKTSITAIKPPCLVYYLQTNPKEGGGPGPVKSKSTDRDDTHPQVTPKSPYRAITLLTYDLHHTIKEERRIACQRAVLRIEEGKGDCLPRCVVRVPPTSSHQVKNLPPPTIKSEPLGTETSWLAKQLPYQSRRPPQMHMNSLDQANAFEHSSTALCDDFQRYQRQQTHQAMRDNYVYDVYPEGTHRTLEDELYGPNMKSDTPGKAAVMRNQMKHAGGRNQMNMSGGDIPGMYQTSSSLESVLSGGPCSQPSPSDVKSLSEENRLRHKQNFASNLVQTILQNTWPIFEQESAIFPKEWQSMCPPAVQIPFSAKFKLTPEELHQVRDLERSSRPGLAFEPGTGPTNGLYDCLFLYPPRRPPHSLSSSRPQQHHPSRIISDPTDPDSTTFDLDELKGSDALKVNIILSDSLLNLFKDHNFDSCNICECTTSALGMEVDIYISSPAPPPTQPCNCGFSALVNRKFALAGNLFWEDEMEVASLSIASIDPARLHPKKSSPPPASVNVYLPVITQWMRGSLEEFGVRLLIEWLQYNESAMKFCDTRQGIFEKDAMYDYSDVCALTASALEQSACDLSTLEEMIMGNNFSTSDEKMRQLKLDEISRKEGINFHPALFRQFPSDLPSNKNDQIRLLGSVRLWLQEVIDQLESTYKVEGPLTWKAFHQLAGRGHCESSKAQPIPQFRVGGNPKNTSSVVLTSPFSLRDWDHLSLSPISRPKRVAYSAVIPFFQNQSENQLRFAETLSSFFYELSAAFENCQLGQHYPYYQPNTNHLENAFIYVQCPYPFKDENDPTSGFSPMNARQPRRHQQSGSGSHSTAALHYSLQRYKTSAINTVRKLLSERGVAMPDGSQSILTPFTGMPEMPPSSIAIIQSKISPLNGQGPLTIAYDPKADAKTDVHLVIYLIDPFTHLFDLGDEARGLATRCLAEIAGRLTSELPQSWRQRMSVQLLPMTHIVSPRSSVIGREDVGDAGLLPRVKSMALAIYSSIDRVISPTLINANRTLTGMGPAADKEVISANFQKDHVNRVYAPAYTLAHTHDLWGQWEVHPSEPLSPSSVLFVSYCLSEDSNWLLATCIDQYGTLAKQTFINIRAPDSINAPSNKTGGDGFSISTRRLALARLWDFIVSVVASTANAWRLVVGRLGRLGHGELKGWCALLSRRNLQNVNRSLRANCALCNLVNQAPTTLSNGGPTYNGKLTVTTNLTADSRVSGTCAHETPSLLSACLISTEPQSTFRLFPGSDLNTGDLGGHAGHGGHGGGGGGGGNAGGGSGSLSASGGGVGQAGGQAGQAYAGPFANGVISAAGYAPSTTHILVFPTSTSAQAQSEQDAFNITDLFCQFDEDDDHTEMCISNLDPLTTPTSAGPGRNLGNVVPGVVGTGGPCAGVSQDPNVPTGGQLASMTRSCIPPEPNTQGMSYEDACRERAKYYLQYALLPFGIPDPQSEKPSLMQQPLALGYHISTAPVGPLPDWFWAACQQTRRNNPVCLKSALHLHCTLVRVEDDAAANGGQGTASGSGHLLDSSVTCDVLRFVLESYNALSWLSYDPCVNDRRSCLPVHILSLAQLYQAAKAFSICVNQAQPLNPKDGPSKHQPDTQSYKKQLSTEKTSAAEEYQSYSRGKLD</sequence>
<dbReference type="OrthoDB" id="103819at2759"/>
<feature type="region of interest" description="Disordered" evidence="10">
    <location>
        <begin position="274"/>
        <end position="299"/>
    </location>
</feature>
<evidence type="ECO:0000256" key="1">
    <source>
        <dbReference type="ARBA" id="ARBA00004123"/>
    </source>
</evidence>
<feature type="domain" description="Mediator complex subunit Med13 N-terminal" evidence="12">
    <location>
        <begin position="14"/>
        <end position="292"/>
    </location>
</feature>
<evidence type="ECO:0000256" key="9">
    <source>
        <dbReference type="RuleBase" id="RU364134"/>
    </source>
</evidence>
<feature type="region of interest" description="Disordered" evidence="10">
    <location>
        <begin position="1301"/>
        <end position="1325"/>
    </location>
</feature>
<evidence type="ECO:0000259" key="11">
    <source>
        <dbReference type="Pfam" id="PF06333"/>
    </source>
</evidence>
<dbReference type="InterPro" id="IPR009401">
    <property type="entry name" value="Med13_C"/>
</dbReference>
<keyword evidence="5 9" id="KW-0805">Transcription regulation</keyword>
<dbReference type="PANTHER" id="PTHR48249:SF3">
    <property type="entry name" value="MEDIATOR OF RNA POLYMERASE II TRANSCRIPTION SUBUNIT 13"/>
    <property type="match status" value="1"/>
</dbReference>
<gene>
    <name evidence="14" type="ORF">HDID_LOCUS9125</name>
</gene>
<name>A0A0R3SUF5_HYMDI</name>
<feature type="domain" description="MID" evidence="13">
    <location>
        <begin position="1250"/>
        <end position="1497"/>
    </location>
</feature>
<dbReference type="InterPro" id="IPR021643">
    <property type="entry name" value="Mediator_Med13_N"/>
</dbReference>
<evidence type="ECO:0000259" key="13">
    <source>
        <dbReference type="Pfam" id="PF18296"/>
    </source>
</evidence>
<dbReference type="InterPro" id="IPR041285">
    <property type="entry name" value="MID_MedPIWI"/>
</dbReference>
<evidence type="ECO:0000313" key="16">
    <source>
        <dbReference type="WBParaSite" id="HDID_0000912701-mRNA-1"/>
    </source>
</evidence>
<dbReference type="InterPro" id="IPR051139">
    <property type="entry name" value="Mediator_complx_sub13"/>
</dbReference>
<keyword evidence="6 9" id="KW-0010">Activator</keyword>
<reference evidence="14 15" key="2">
    <citation type="submission" date="2018-11" db="EMBL/GenBank/DDBJ databases">
        <authorList>
            <consortium name="Pathogen Informatics"/>
        </authorList>
    </citation>
    <scope>NUCLEOTIDE SEQUENCE [LARGE SCALE GENOMIC DNA]</scope>
</reference>